<keyword evidence="1" id="KW-1133">Transmembrane helix</keyword>
<feature type="transmembrane region" description="Helical" evidence="1">
    <location>
        <begin position="39"/>
        <end position="58"/>
    </location>
</feature>
<gene>
    <name evidence="2" type="primary">ORF75979</name>
</gene>
<protein>
    <submittedName>
        <fullName evidence="2">Uncharacterized protein</fullName>
    </submittedName>
</protein>
<evidence type="ECO:0000313" key="2">
    <source>
        <dbReference type="EMBL" id="CEK70876.1"/>
    </source>
</evidence>
<keyword evidence="1" id="KW-0812">Transmembrane</keyword>
<evidence type="ECO:0000256" key="1">
    <source>
        <dbReference type="SAM" id="Phobius"/>
    </source>
</evidence>
<dbReference type="AlphaFoldDB" id="A0A0B6ZSS7"/>
<accession>A0A0B6ZSS7</accession>
<sequence length="68" mass="7512">MMDTIAANWSCTLDFAVNTKRVNMTTGMRLIIKLPKRGISGYAVVIAPTIMINIVPGVKMEDVIMAVW</sequence>
<organism evidence="2">
    <name type="scientific">Arion vulgaris</name>
    <dbReference type="NCBI Taxonomy" id="1028688"/>
    <lineage>
        <taxon>Eukaryota</taxon>
        <taxon>Metazoa</taxon>
        <taxon>Spiralia</taxon>
        <taxon>Lophotrochozoa</taxon>
        <taxon>Mollusca</taxon>
        <taxon>Gastropoda</taxon>
        <taxon>Heterobranchia</taxon>
        <taxon>Euthyneura</taxon>
        <taxon>Panpulmonata</taxon>
        <taxon>Eupulmonata</taxon>
        <taxon>Stylommatophora</taxon>
        <taxon>Helicina</taxon>
        <taxon>Arionoidea</taxon>
        <taxon>Arionidae</taxon>
        <taxon>Arion</taxon>
    </lineage>
</organism>
<dbReference type="EMBL" id="HACG01024011">
    <property type="protein sequence ID" value="CEK70876.1"/>
    <property type="molecule type" value="Transcribed_RNA"/>
</dbReference>
<proteinExistence type="predicted"/>
<reference evidence="2" key="1">
    <citation type="submission" date="2014-12" db="EMBL/GenBank/DDBJ databases">
        <title>Insight into the proteome of Arion vulgaris.</title>
        <authorList>
            <person name="Aradska J."/>
            <person name="Bulat T."/>
            <person name="Smidak R."/>
            <person name="Sarate P."/>
            <person name="Gangsoo J."/>
            <person name="Sialana F."/>
            <person name="Bilban M."/>
            <person name="Lubec G."/>
        </authorList>
    </citation>
    <scope>NUCLEOTIDE SEQUENCE</scope>
    <source>
        <tissue evidence="2">Skin</tissue>
    </source>
</reference>
<keyword evidence="1" id="KW-0472">Membrane</keyword>
<name>A0A0B6ZSS7_9EUPU</name>